<comment type="caution">
    <text evidence="1">The sequence shown here is derived from an EMBL/GenBank/DDBJ whole genome shotgun (WGS) entry which is preliminary data.</text>
</comment>
<organism evidence="1 2">
    <name type="scientific">Nonomuraea endophytica</name>
    <dbReference type="NCBI Taxonomy" id="714136"/>
    <lineage>
        <taxon>Bacteria</taxon>
        <taxon>Bacillati</taxon>
        <taxon>Actinomycetota</taxon>
        <taxon>Actinomycetes</taxon>
        <taxon>Streptosporangiales</taxon>
        <taxon>Streptosporangiaceae</taxon>
        <taxon>Nonomuraea</taxon>
    </lineage>
</organism>
<gene>
    <name evidence="1" type="ORF">HNR40_008587</name>
</gene>
<sequence>MPWAMAGGLAAGIAAAAGLRALIIRWRRAPIEPPA</sequence>
<evidence type="ECO:0000313" key="2">
    <source>
        <dbReference type="Proteomes" id="UP000568380"/>
    </source>
</evidence>
<dbReference type="Proteomes" id="UP000568380">
    <property type="component" value="Unassembled WGS sequence"/>
</dbReference>
<evidence type="ECO:0000313" key="1">
    <source>
        <dbReference type="EMBL" id="MBB5083084.1"/>
    </source>
</evidence>
<dbReference type="AlphaFoldDB" id="A0A7W8ABC1"/>
<name>A0A7W8ABC1_9ACTN</name>
<keyword evidence="2" id="KW-1185">Reference proteome</keyword>
<accession>A0A7W8ABC1</accession>
<protein>
    <submittedName>
        <fullName evidence="1">Uncharacterized protein</fullName>
    </submittedName>
</protein>
<reference evidence="1 2" key="1">
    <citation type="submission" date="2020-08" db="EMBL/GenBank/DDBJ databases">
        <title>Genomic Encyclopedia of Type Strains, Phase IV (KMG-IV): sequencing the most valuable type-strain genomes for metagenomic binning, comparative biology and taxonomic classification.</title>
        <authorList>
            <person name="Goeker M."/>
        </authorList>
    </citation>
    <scope>NUCLEOTIDE SEQUENCE [LARGE SCALE GENOMIC DNA]</scope>
    <source>
        <strain evidence="1 2">DSM 45385</strain>
    </source>
</reference>
<proteinExistence type="predicted"/>
<dbReference type="EMBL" id="JACHIN010000015">
    <property type="protein sequence ID" value="MBB5083084.1"/>
    <property type="molecule type" value="Genomic_DNA"/>
</dbReference>